<evidence type="ECO:0000313" key="2">
    <source>
        <dbReference type="EMBL" id="KAF2833151.1"/>
    </source>
</evidence>
<dbReference type="CDD" id="cd09917">
    <property type="entry name" value="F-box_SF"/>
    <property type="match status" value="1"/>
</dbReference>
<proteinExistence type="predicted"/>
<dbReference type="Proteomes" id="UP000799424">
    <property type="component" value="Unassembled WGS sequence"/>
</dbReference>
<dbReference type="AlphaFoldDB" id="A0A6A7AIM1"/>
<evidence type="ECO:0000259" key="1">
    <source>
        <dbReference type="PROSITE" id="PS50181"/>
    </source>
</evidence>
<dbReference type="InterPro" id="IPR001810">
    <property type="entry name" value="F-box_dom"/>
</dbReference>
<dbReference type="EMBL" id="MU006216">
    <property type="protein sequence ID" value="KAF2833151.1"/>
    <property type="molecule type" value="Genomic_DNA"/>
</dbReference>
<gene>
    <name evidence="2" type="ORF">CC86DRAFT_399797</name>
</gene>
<dbReference type="SUPFAM" id="SSF81383">
    <property type="entry name" value="F-box domain"/>
    <property type="match status" value="1"/>
</dbReference>
<dbReference type="PROSITE" id="PS50181">
    <property type="entry name" value="FBOX"/>
    <property type="match status" value="1"/>
</dbReference>
<keyword evidence="3" id="KW-1185">Reference proteome</keyword>
<dbReference type="Gene3D" id="1.20.1280.50">
    <property type="match status" value="1"/>
</dbReference>
<dbReference type="SMART" id="SM00256">
    <property type="entry name" value="FBOX"/>
    <property type="match status" value="1"/>
</dbReference>
<name>A0A6A7AIM1_9PLEO</name>
<feature type="domain" description="F-box" evidence="1">
    <location>
        <begin position="10"/>
        <end position="44"/>
    </location>
</feature>
<dbReference type="InterPro" id="IPR036047">
    <property type="entry name" value="F-box-like_dom_sf"/>
</dbReference>
<protein>
    <recommendedName>
        <fullName evidence="1">F-box domain-containing protein</fullName>
    </recommendedName>
</protein>
<organism evidence="2 3">
    <name type="scientific">Ophiobolus disseminans</name>
    <dbReference type="NCBI Taxonomy" id="1469910"/>
    <lineage>
        <taxon>Eukaryota</taxon>
        <taxon>Fungi</taxon>
        <taxon>Dikarya</taxon>
        <taxon>Ascomycota</taxon>
        <taxon>Pezizomycotina</taxon>
        <taxon>Dothideomycetes</taxon>
        <taxon>Pleosporomycetidae</taxon>
        <taxon>Pleosporales</taxon>
        <taxon>Pleosporineae</taxon>
        <taxon>Phaeosphaeriaceae</taxon>
        <taxon>Ophiobolus</taxon>
    </lineage>
</organism>
<dbReference type="OrthoDB" id="2398163at2759"/>
<evidence type="ECO:0000313" key="3">
    <source>
        <dbReference type="Proteomes" id="UP000799424"/>
    </source>
</evidence>
<sequence>MSITTCPPPGHPISSLPPELLQHIFTYLDLPSLLRCQSVCTLWNACTPSTSPSIRAALFLPRPVSTLTTPPVTMHFTVDICAYFLDLYPYTEPPLSYSFGMSTAEVRRLAGLGVVVHPELIAGVADRRINYFVRGWKGLHGEAWRNEVYGSWMGMLVCWPPVSKIAAKFAYTDDAPVAGYVEYDLHAEEGEIVASGEEGVMLGEFMVRVQELVNIP</sequence>
<reference evidence="2" key="1">
    <citation type="journal article" date="2020" name="Stud. Mycol.">
        <title>101 Dothideomycetes genomes: a test case for predicting lifestyles and emergence of pathogens.</title>
        <authorList>
            <person name="Haridas S."/>
            <person name="Albert R."/>
            <person name="Binder M."/>
            <person name="Bloem J."/>
            <person name="Labutti K."/>
            <person name="Salamov A."/>
            <person name="Andreopoulos B."/>
            <person name="Baker S."/>
            <person name="Barry K."/>
            <person name="Bills G."/>
            <person name="Bluhm B."/>
            <person name="Cannon C."/>
            <person name="Castanera R."/>
            <person name="Culley D."/>
            <person name="Daum C."/>
            <person name="Ezra D."/>
            <person name="Gonzalez J."/>
            <person name="Henrissat B."/>
            <person name="Kuo A."/>
            <person name="Liang C."/>
            <person name="Lipzen A."/>
            <person name="Lutzoni F."/>
            <person name="Magnuson J."/>
            <person name="Mondo S."/>
            <person name="Nolan M."/>
            <person name="Ohm R."/>
            <person name="Pangilinan J."/>
            <person name="Park H.-J."/>
            <person name="Ramirez L."/>
            <person name="Alfaro M."/>
            <person name="Sun H."/>
            <person name="Tritt A."/>
            <person name="Yoshinaga Y."/>
            <person name="Zwiers L.-H."/>
            <person name="Turgeon B."/>
            <person name="Goodwin S."/>
            <person name="Spatafora J."/>
            <person name="Crous P."/>
            <person name="Grigoriev I."/>
        </authorList>
    </citation>
    <scope>NUCLEOTIDE SEQUENCE</scope>
    <source>
        <strain evidence="2">CBS 113818</strain>
    </source>
</reference>
<accession>A0A6A7AIM1</accession>
<dbReference type="Pfam" id="PF12937">
    <property type="entry name" value="F-box-like"/>
    <property type="match status" value="1"/>
</dbReference>